<evidence type="ECO:0000313" key="2">
    <source>
        <dbReference type="Proteomes" id="UP001221217"/>
    </source>
</evidence>
<sequence>MSTNHQREGVTSNAHAGKDFEDQIYDYFTSEGISIEKDYSIPVGVSSKKAHRFDFGNDSLLIECKSHKWTASDGIPQGKIHVWNEAMFYFYMAPTSFKKYFVVLMDFSQKRWKTLVQYYIERYQNFIPKDVVIYEYYEQSKYCEIYKFDEELCQHIIER</sequence>
<proteinExistence type="predicted"/>
<gene>
    <name evidence="1" type="ORF">PQJ61_04620</name>
</gene>
<dbReference type="EMBL" id="JAQQAL010000011">
    <property type="protein sequence ID" value="MDC7226031.1"/>
    <property type="molecule type" value="Genomic_DNA"/>
</dbReference>
<accession>A0AAJ1IES3</accession>
<organism evidence="1 2">
    <name type="scientific">Candidatus Thalassospirochaeta sargassi</name>
    <dbReference type="NCBI Taxonomy" id="3119039"/>
    <lineage>
        <taxon>Bacteria</taxon>
        <taxon>Pseudomonadati</taxon>
        <taxon>Spirochaetota</taxon>
        <taxon>Spirochaetia</taxon>
        <taxon>Spirochaetales</taxon>
        <taxon>Spirochaetaceae</taxon>
        <taxon>Candidatus Thalassospirochaeta</taxon>
    </lineage>
</organism>
<dbReference type="AlphaFoldDB" id="A0AAJ1IES3"/>
<protein>
    <recommendedName>
        <fullName evidence="3">Endonuclease</fullName>
    </recommendedName>
</protein>
<dbReference type="Proteomes" id="UP001221217">
    <property type="component" value="Unassembled WGS sequence"/>
</dbReference>
<name>A0AAJ1IES3_9SPIO</name>
<comment type="caution">
    <text evidence="1">The sequence shown here is derived from an EMBL/GenBank/DDBJ whole genome shotgun (WGS) entry which is preliminary data.</text>
</comment>
<evidence type="ECO:0000313" key="1">
    <source>
        <dbReference type="EMBL" id="MDC7226031.1"/>
    </source>
</evidence>
<evidence type="ECO:0008006" key="3">
    <source>
        <dbReference type="Google" id="ProtNLM"/>
    </source>
</evidence>
<reference evidence="1 2" key="1">
    <citation type="submission" date="2022-12" db="EMBL/GenBank/DDBJ databases">
        <title>Metagenome assembled genome from gulf of manar.</title>
        <authorList>
            <person name="Kohli P."/>
            <person name="Pk S."/>
            <person name="Venkata Ramana C."/>
            <person name="Sasikala C."/>
        </authorList>
    </citation>
    <scope>NUCLEOTIDE SEQUENCE [LARGE SCALE GENOMIC DNA]</scope>
    <source>
        <strain evidence="1">JB008</strain>
    </source>
</reference>